<gene>
    <name evidence="1" type="ORF">TrLO_g5250</name>
</gene>
<dbReference type="Proteomes" id="UP001165122">
    <property type="component" value="Unassembled WGS sequence"/>
</dbReference>
<sequence length="145" mass="16388">MSNPQETEIQLLQLCSQNIFSLESKLTELQAVDPQTDATAEEINILTSFITAFTYEINTDQRFQKTIATLQKSPNKSTSHHVHAMPGLCTTIKNLERESLTLLSTIMKDSDTFLEVIKECTEKKMLAKKYTDDLTKAFTNSVTHV</sequence>
<protein>
    <submittedName>
        <fullName evidence="1">Uncharacterized protein</fullName>
    </submittedName>
</protein>
<comment type="caution">
    <text evidence="1">The sequence shown here is derived from an EMBL/GenBank/DDBJ whole genome shotgun (WGS) entry which is preliminary data.</text>
</comment>
<dbReference type="EMBL" id="BRXW01000548">
    <property type="protein sequence ID" value="GMH64969.1"/>
    <property type="molecule type" value="Genomic_DNA"/>
</dbReference>
<evidence type="ECO:0000313" key="2">
    <source>
        <dbReference type="Proteomes" id="UP001165122"/>
    </source>
</evidence>
<reference evidence="2" key="1">
    <citation type="journal article" date="2023" name="Commun. Biol.">
        <title>Genome analysis of Parmales, the sister group of diatoms, reveals the evolutionary specialization of diatoms from phago-mixotrophs to photoautotrophs.</title>
        <authorList>
            <person name="Ban H."/>
            <person name="Sato S."/>
            <person name="Yoshikawa S."/>
            <person name="Yamada K."/>
            <person name="Nakamura Y."/>
            <person name="Ichinomiya M."/>
            <person name="Sato N."/>
            <person name="Blanc-Mathieu R."/>
            <person name="Endo H."/>
            <person name="Kuwata A."/>
            <person name="Ogata H."/>
        </authorList>
    </citation>
    <scope>NUCLEOTIDE SEQUENCE [LARGE SCALE GENOMIC DNA]</scope>
    <source>
        <strain evidence="2">NIES 3700</strain>
    </source>
</reference>
<dbReference type="OrthoDB" id="10382192at2759"/>
<organism evidence="1 2">
    <name type="scientific">Triparma laevis f. longispina</name>
    <dbReference type="NCBI Taxonomy" id="1714387"/>
    <lineage>
        <taxon>Eukaryota</taxon>
        <taxon>Sar</taxon>
        <taxon>Stramenopiles</taxon>
        <taxon>Ochrophyta</taxon>
        <taxon>Bolidophyceae</taxon>
        <taxon>Parmales</taxon>
        <taxon>Triparmaceae</taxon>
        <taxon>Triparma</taxon>
    </lineage>
</organism>
<name>A0A9W7E1V8_9STRA</name>
<dbReference type="AlphaFoldDB" id="A0A9W7E1V8"/>
<proteinExistence type="predicted"/>
<evidence type="ECO:0000313" key="1">
    <source>
        <dbReference type="EMBL" id="GMH64969.1"/>
    </source>
</evidence>
<keyword evidence="2" id="KW-1185">Reference proteome</keyword>
<accession>A0A9W7E1V8</accession>